<dbReference type="PROSITE" id="PS50110">
    <property type="entry name" value="RESPONSE_REGULATORY"/>
    <property type="match status" value="1"/>
</dbReference>
<comment type="caution">
    <text evidence="10">The sequence shown here is derived from an EMBL/GenBank/DDBJ whole genome shotgun (WGS) entry which is preliminary data.</text>
</comment>
<dbReference type="GO" id="GO:0000976">
    <property type="term" value="F:transcription cis-regulatory region binding"/>
    <property type="evidence" value="ECO:0007669"/>
    <property type="project" value="TreeGrafter"/>
</dbReference>
<dbReference type="Proteomes" id="UP000823851">
    <property type="component" value="Unassembled WGS sequence"/>
</dbReference>
<feature type="domain" description="Response regulatory" evidence="8">
    <location>
        <begin position="3"/>
        <end position="116"/>
    </location>
</feature>
<keyword evidence="2" id="KW-0805">Transcription regulation</keyword>
<dbReference type="SUPFAM" id="SSF52172">
    <property type="entry name" value="CheY-like"/>
    <property type="match status" value="1"/>
</dbReference>
<reference evidence="10" key="1">
    <citation type="journal article" date="2021" name="PeerJ">
        <title>Extensive microbial diversity within the chicken gut microbiome revealed by metagenomics and culture.</title>
        <authorList>
            <person name="Gilroy R."/>
            <person name="Ravi A."/>
            <person name="Getino M."/>
            <person name="Pursley I."/>
            <person name="Horton D.L."/>
            <person name="Alikhan N.F."/>
            <person name="Baker D."/>
            <person name="Gharbi K."/>
            <person name="Hall N."/>
            <person name="Watson M."/>
            <person name="Adriaenssens E.M."/>
            <person name="Foster-Nyarko E."/>
            <person name="Jarju S."/>
            <person name="Secka A."/>
            <person name="Antonio M."/>
            <person name="Oren A."/>
            <person name="Chaudhuri R.R."/>
            <person name="La Ragione R."/>
            <person name="Hildebrand F."/>
            <person name="Pallen M.J."/>
        </authorList>
    </citation>
    <scope>NUCLEOTIDE SEQUENCE</scope>
    <source>
        <strain evidence="10">ChiHjej8B7-25341</strain>
    </source>
</reference>
<dbReference type="GO" id="GO:0032993">
    <property type="term" value="C:protein-DNA complex"/>
    <property type="evidence" value="ECO:0007669"/>
    <property type="project" value="TreeGrafter"/>
</dbReference>
<gene>
    <name evidence="10" type="ORF">H9912_07655</name>
</gene>
<dbReference type="SMART" id="SM00448">
    <property type="entry name" value="REC"/>
    <property type="match status" value="1"/>
</dbReference>
<keyword evidence="6" id="KW-0597">Phosphoprotein</keyword>
<evidence type="ECO:0000313" key="11">
    <source>
        <dbReference type="Proteomes" id="UP000823851"/>
    </source>
</evidence>
<dbReference type="InterPro" id="IPR011006">
    <property type="entry name" value="CheY-like_superfamily"/>
</dbReference>
<dbReference type="Gene3D" id="3.40.50.2300">
    <property type="match status" value="1"/>
</dbReference>
<dbReference type="InterPro" id="IPR036388">
    <property type="entry name" value="WH-like_DNA-bd_sf"/>
</dbReference>
<dbReference type="CDD" id="cd00383">
    <property type="entry name" value="trans_reg_C"/>
    <property type="match status" value="1"/>
</dbReference>
<dbReference type="SMART" id="SM00862">
    <property type="entry name" value="Trans_reg_C"/>
    <property type="match status" value="1"/>
</dbReference>
<dbReference type="Gene3D" id="6.10.250.690">
    <property type="match status" value="1"/>
</dbReference>
<dbReference type="InterPro" id="IPR016032">
    <property type="entry name" value="Sig_transdc_resp-reg_C-effctor"/>
</dbReference>
<organism evidence="10 11">
    <name type="scientific">Candidatus Eisenbergiella stercorigallinarum</name>
    <dbReference type="NCBI Taxonomy" id="2838557"/>
    <lineage>
        <taxon>Bacteria</taxon>
        <taxon>Bacillati</taxon>
        <taxon>Bacillota</taxon>
        <taxon>Clostridia</taxon>
        <taxon>Lachnospirales</taxon>
        <taxon>Lachnospiraceae</taxon>
        <taxon>Eisenbergiella</taxon>
    </lineage>
</organism>
<dbReference type="PANTHER" id="PTHR48111">
    <property type="entry name" value="REGULATOR OF RPOS"/>
    <property type="match status" value="1"/>
</dbReference>
<evidence type="ECO:0000256" key="6">
    <source>
        <dbReference type="PROSITE-ProRule" id="PRU00169"/>
    </source>
</evidence>
<dbReference type="Pfam" id="PF00072">
    <property type="entry name" value="Response_reg"/>
    <property type="match status" value="1"/>
</dbReference>
<dbReference type="GO" id="GO:0000156">
    <property type="term" value="F:phosphorelay response regulator activity"/>
    <property type="evidence" value="ECO:0007669"/>
    <property type="project" value="TreeGrafter"/>
</dbReference>
<dbReference type="InterPro" id="IPR039420">
    <property type="entry name" value="WalR-like"/>
</dbReference>
<evidence type="ECO:0000256" key="5">
    <source>
        <dbReference type="ARBA" id="ARBA00024867"/>
    </source>
</evidence>
<evidence type="ECO:0000256" key="2">
    <source>
        <dbReference type="ARBA" id="ARBA00023015"/>
    </source>
</evidence>
<evidence type="ECO:0000313" key="10">
    <source>
        <dbReference type="EMBL" id="HJD31802.1"/>
    </source>
</evidence>
<dbReference type="PROSITE" id="PS51755">
    <property type="entry name" value="OMPR_PHOB"/>
    <property type="match status" value="1"/>
</dbReference>
<reference evidence="10" key="2">
    <citation type="submission" date="2021-04" db="EMBL/GenBank/DDBJ databases">
        <authorList>
            <person name="Gilroy R."/>
        </authorList>
    </citation>
    <scope>NUCLEOTIDE SEQUENCE</scope>
    <source>
        <strain evidence="10">ChiHjej8B7-25341</strain>
    </source>
</reference>
<evidence type="ECO:0000259" key="9">
    <source>
        <dbReference type="PROSITE" id="PS51755"/>
    </source>
</evidence>
<accession>A0A9D2QYZ8</accession>
<feature type="DNA-binding region" description="OmpR/PhoB-type" evidence="7">
    <location>
        <begin position="128"/>
        <end position="228"/>
    </location>
</feature>
<proteinExistence type="predicted"/>
<evidence type="ECO:0000256" key="7">
    <source>
        <dbReference type="PROSITE-ProRule" id="PRU01091"/>
    </source>
</evidence>
<keyword evidence="3 7" id="KW-0238">DNA-binding</keyword>
<evidence type="ECO:0000259" key="8">
    <source>
        <dbReference type="PROSITE" id="PS50110"/>
    </source>
</evidence>
<dbReference type="InterPro" id="IPR001789">
    <property type="entry name" value="Sig_transdc_resp-reg_receiver"/>
</dbReference>
<dbReference type="EMBL" id="DWUW01000214">
    <property type="protein sequence ID" value="HJD31802.1"/>
    <property type="molecule type" value="Genomic_DNA"/>
</dbReference>
<dbReference type="InterPro" id="IPR001867">
    <property type="entry name" value="OmpR/PhoB-type_DNA-bd"/>
</dbReference>
<keyword evidence="4" id="KW-0804">Transcription</keyword>
<dbReference type="GO" id="GO:0006355">
    <property type="term" value="P:regulation of DNA-templated transcription"/>
    <property type="evidence" value="ECO:0007669"/>
    <property type="project" value="InterPro"/>
</dbReference>
<dbReference type="Gene3D" id="1.10.10.10">
    <property type="entry name" value="Winged helix-like DNA-binding domain superfamily/Winged helix DNA-binding domain"/>
    <property type="match status" value="1"/>
</dbReference>
<feature type="modified residue" description="4-aspartylphosphate" evidence="6">
    <location>
        <position position="52"/>
    </location>
</feature>
<evidence type="ECO:0000256" key="1">
    <source>
        <dbReference type="ARBA" id="ARBA00018672"/>
    </source>
</evidence>
<dbReference type="SUPFAM" id="SSF46894">
    <property type="entry name" value="C-terminal effector domain of the bipartite response regulators"/>
    <property type="match status" value="1"/>
</dbReference>
<dbReference type="AlphaFoldDB" id="A0A9D2QYZ8"/>
<dbReference type="Pfam" id="PF00486">
    <property type="entry name" value="Trans_reg_C"/>
    <property type="match status" value="1"/>
</dbReference>
<evidence type="ECO:0000256" key="4">
    <source>
        <dbReference type="ARBA" id="ARBA00023163"/>
    </source>
</evidence>
<name>A0A9D2QYZ8_9FIRM</name>
<feature type="domain" description="OmpR/PhoB-type" evidence="9">
    <location>
        <begin position="128"/>
        <end position="228"/>
    </location>
</feature>
<dbReference type="CDD" id="cd17574">
    <property type="entry name" value="REC_OmpR"/>
    <property type="match status" value="1"/>
</dbReference>
<evidence type="ECO:0000256" key="3">
    <source>
        <dbReference type="ARBA" id="ARBA00023125"/>
    </source>
</evidence>
<sequence length="258" mass="29143">MKHIFFVEDDLSLAGGLSFAIRKQGYELTLARTSAEAARLWKNGAYDLVILDVMLPDGSGLDLCRKIRAVSNVPILFLTAADEETDIVMGLDIGGDDYMTKPFKLAVFLSRINALLRRSENFHQEQAEPELRSNGIRVSLLRQEVTRNGVLLDLTAGEYKLLCLFMENPDAVLSPEQILGRLWDCDGKYIDNNTLTVYIRRLRAKIEDDPADPQRIVTVRRMGYKWNTAKRGEATCRTCGMRSGTKCTAESETWNCRE</sequence>
<dbReference type="GO" id="GO:0005829">
    <property type="term" value="C:cytosol"/>
    <property type="evidence" value="ECO:0007669"/>
    <property type="project" value="TreeGrafter"/>
</dbReference>
<dbReference type="PANTHER" id="PTHR48111:SF73">
    <property type="entry name" value="ALKALINE PHOSPHATASE SYNTHESIS TRANSCRIPTIONAL REGULATORY PROTEIN PHOP"/>
    <property type="match status" value="1"/>
</dbReference>
<protein>
    <recommendedName>
        <fullName evidence="1">Stage 0 sporulation protein A homolog</fullName>
    </recommendedName>
</protein>
<comment type="function">
    <text evidence="5">May play the central regulatory role in sporulation. It may be an element of the effector pathway responsible for the activation of sporulation genes in response to nutritional stress. Spo0A may act in concert with spo0H (a sigma factor) to control the expression of some genes that are critical to the sporulation process.</text>
</comment>